<reference evidence="1" key="1">
    <citation type="submission" date="2023-06" db="EMBL/GenBank/DDBJ databases">
        <authorList>
            <person name="Noh H."/>
        </authorList>
    </citation>
    <scope>NUCLEOTIDE SEQUENCE</scope>
    <source>
        <strain evidence="1">DUCC20226</strain>
    </source>
</reference>
<name>A0AAD9W350_PHOAM</name>
<accession>A0AAD9W350</accession>
<evidence type="ECO:0000313" key="1">
    <source>
        <dbReference type="EMBL" id="KAK2602917.1"/>
    </source>
</evidence>
<proteinExistence type="predicted"/>
<organism evidence="1 2">
    <name type="scientific">Phomopsis amygdali</name>
    <name type="common">Fusicoccum amygdali</name>
    <dbReference type="NCBI Taxonomy" id="1214568"/>
    <lineage>
        <taxon>Eukaryota</taxon>
        <taxon>Fungi</taxon>
        <taxon>Dikarya</taxon>
        <taxon>Ascomycota</taxon>
        <taxon>Pezizomycotina</taxon>
        <taxon>Sordariomycetes</taxon>
        <taxon>Sordariomycetidae</taxon>
        <taxon>Diaporthales</taxon>
        <taxon>Diaporthaceae</taxon>
        <taxon>Diaporthe</taxon>
    </lineage>
</organism>
<dbReference type="AlphaFoldDB" id="A0AAD9W350"/>
<protein>
    <submittedName>
        <fullName evidence="1">Uncharacterized protein</fullName>
    </submittedName>
</protein>
<gene>
    <name evidence="1" type="ORF">N8I77_009414</name>
</gene>
<sequence>MPIPYDLSHPSPSEVIDIAVTYAELLRSLFHHPQFKYLEPPTTAGCKIDFESTPRALFFAMDFVQNTYVKHVIPFLPAGATLKCKIIANPWAFADPDYPWEWKWDAATGSLKGADGEAVEFPRFSQAKAKEMLGDLFGRNFLAKKAILENGTDPKATLMMGGPFDFGEEVNEATKKLD</sequence>
<comment type="caution">
    <text evidence="1">The sequence shown here is derived from an EMBL/GenBank/DDBJ whole genome shotgun (WGS) entry which is preliminary data.</text>
</comment>
<dbReference type="EMBL" id="JAUJFL010000005">
    <property type="protein sequence ID" value="KAK2602917.1"/>
    <property type="molecule type" value="Genomic_DNA"/>
</dbReference>
<evidence type="ECO:0000313" key="2">
    <source>
        <dbReference type="Proteomes" id="UP001265746"/>
    </source>
</evidence>
<dbReference type="Proteomes" id="UP001265746">
    <property type="component" value="Unassembled WGS sequence"/>
</dbReference>
<keyword evidence="2" id="KW-1185">Reference proteome</keyword>